<proteinExistence type="predicted"/>
<gene>
    <name evidence="3" type="ORF">D5086_0000086420</name>
</gene>
<evidence type="ECO:0000256" key="2">
    <source>
        <dbReference type="SAM" id="SignalP"/>
    </source>
</evidence>
<feature type="compositionally biased region" description="Low complexity" evidence="1">
    <location>
        <begin position="59"/>
        <end position="83"/>
    </location>
</feature>
<protein>
    <submittedName>
        <fullName evidence="3">Uncharacterized protein</fullName>
    </submittedName>
</protein>
<feature type="chain" id="PRO_5020573524" evidence="2">
    <location>
        <begin position="26"/>
        <end position="113"/>
    </location>
</feature>
<evidence type="ECO:0000313" key="3">
    <source>
        <dbReference type="EMBL" id="TKS10056.1"/>
    </source>
</evidence>
<dbReference type="AlphaFoldDB" id="A0A4V6AA81"/>
<dbReference type="EMBL" id="RCHU01000254">
    <property type="protein sequence ID" value="TKS10056.1"/>
    <property type="molecule type" value="Genomic_DNA"/>
</dbReference>
<reference evidence="3" key="1">
    <citation type="submission" date="2018-10" db="EMBL/GenBank/DDBJ databases">
        <title>Population genomic analysis revealed the cold adaptation of white poplar.</title>
        <authorList>
            <person name="Liu Y.-J."/>
        </authorList>
    </citation>
    <scope>NUCLEOTIDE SEQUENCE [LARGE SCALE GENOMIC DNA]</scope>
    <source>
        <strain evidence="3">PAL-ZL1</strain>
    </source>
</reference>
<keyword evidence="2" id="KW-0732">Signal</keyword>
<evidence type="ECO:0000256" key="1">
    <source>
        <dbReference type="SAM" id="MobiDB-lite"/>
    </source>
</evidence>
<dbReference type="PANTHER" id="PTHR33828:SF2">
    <property type="entry name" value="NUCLEOLIN"/>
    <property type="match status" value="1"/>
</dbReference>
<accession>A0A4V6AA81</accession>
<feature type="signal peptide" evidence="2">
    <location>
        <begin position="1"/>
        <end position="25"/>
    </location>
</feature>
<sequence>MRAIGSAMVMFIPSELLLMESGLLSMEVAKKVYEKKQKNSKLTSPVKAASVTKKIQSATVTKKTPSSAVSSTKTKTTDSTVASRQPKKRKAGDFISEDDFLITRKNTKKQKTS</sequence>
<organism evidence="3">
    <name type="scientific">Populus alba</name>
    <name type="common">White poplar</name>
    <dbReference type="NCBI Taxonomy" id="43335"/>
    <lineage>
        <taxon>Eukaryota</taxon>
        <taxon>Viridiplantae</taxon>
        <taxon>Streptophyta</taxon>
        <taxon>Embryophyta</taxon>
        <taxon>Tracheophyta</taxon>
        <taxon>Spermatophyta</taxon>
        <taxon>Magnoliopsida</taxon>
        <taxon>eudicotyledons</taxon>
        <taxon>Gunneridae</taxon>
        <taxon>Pentapetalae</taxon>
        <taxon>rosids</taxon>
        <taxon>fabids</taxon>
        <taxon>Malpighiales</taxon>
        <taxon>Salicaceae</taxon>
        <taxon>Saliceae</taxon>
        <taxon>Populus</taxon>
    </lineage>
</organism>
<name>A0A4V6AA81_POPAL</name>
<dbReference type="PANTHER" id="PTHR33828">
    <property type="entry name" value="OS05G0596200 PROTEIN"/>
    <property type="match status" value="1"/>
</dbReference>
<feature type="region of interest" description="Disordered" evidence="1">
    <location>
        <begin position="55"/>
        <end position="94"/>
    </location>
</feature>
<comment type="caution">
    <text evidence="3">The sequence shown here is derived from an EMBL/GenBank/DDBJ whole genome shotgun (WGS) entry which is preliminary data.</text>
</comment>